<dbReference type="SUPFAM" id="SSF52833">
    <property type="entry name" value="Thioredoxin-like"/>
    <property type="match status" value="1"/>
</dbReference>
<proteinExistence type="inferred from homology"/>
<keyword evidence="4 6" id="KW-1015">Disulfide bond</keyword>
<keyword evidence="2 6" id="KW-0049">Antioxidant</keyword>
<keyword evidence="9" id="KW-1185">Reference proteome</keyword>
<dbReference type="PROSITE" id="PS01265">
    <property type="entry name" value="TPX"/>
    <property type="match status" value="1"/>
</dbReference>
<dbReference type="Gene3D" id="3.40.30.10">
    <property type="entry name" value="Glutaredoxin"/>
    <property type="match status" value="1"/>
</dbReference>
<evidence type="ECO:0000256" key="6">
    <source>
        <dbReference type="HAMAP-Rule" id="MF_00269"/>
    </source>
</evidence>
<dbReference type="Proteomes" id="UP000245081">
    <property type="component" value="Unassembled WGS sequence"/>
</dbReference>
<name>A0A2R5FA32_9PROT</name>
<comment type="miscellaneous">
    <text evidence="6">The active site is a conserved redox-active cysteine residue, the peroxidatic cysteine (C(P)), which makes the nucleophilic attack on the peroxide substrate. The peroxide oxidizes the C(P)-SH to cysteine sulfenic acid (C(P)-SOH), which then reacts with another cysteine residue, the resolving cysteine (C(R)), to form a disulfide bridge. The disulfide is subsequently reduced by an appropriate electron donor to complete the catalytic cycle. In this atypical 2-Cys peroxiredoxin, C(R) is present in the same subunit to form an intramolecular disulfide. The disulfide is subsequently reduced by thioredoxin.</text>
</comment>
<dbReference type="CDD" id="cd03014">
    <property type="entry name" value="PRX_Atyp2cys"/>
    <property type="match status" value="1"/>
</dbReference>
<evidence type="ECO:0000256" key="3">
    <source>
        <dbReference type="ARBA" id="ARBA00023002"/>
    </source>
</evidence>
<feature type="domain" description="Thioredoxin" evidence="7">
    <location>
        <begin position="18"/>
        <end position="170"/>
    </location>
</feature>
<organism evidence="8 9">
    <name type="scientific">Novimethylophilus kurashikiensis</name>
    <dbReference type="NCBI Taxonomy" id="1825523"/>
    <lineage>
        <taxon>Bacteria</taxon>
        <taxon>Pseudomonadati</taxon>
        <taxon>Pseudomonadota</taxon>
        <taxon>Betaproteobacteria</taxon>
        <taxon>Nitrosomonadales</taxon>
        <taxon>Methylophilaceae</taxon>
        <taxon>Novimethylophilus</taxon>
    </lineage>
</organism>
<comment type="function">
    <text evidence="6">Thiol-specific peroxidase that catalyzes the reduction of hydrogen peroxide and organic hydroperoxides to water and alcohols, respectively. Plays a role in cell protection against oxidative stress by detoxifying peroxides.</text>
</comment>
<evidence type="ECO:0000313" key="9">
    <source>
        <dbReference type="Proteomes" id="UP000245081"/>
    </source>
</evidence>
<dbReference type="InterPro" id="IPR036249">
    <property type="entry name" value="Thioredoxin-like_sf"/>
</dbReference>
<feature type="active site" description="Cysteine sulfenic acid (-SOH) intermediate" evidence="6">
    <location>
        <position position="60"/>
    </location>
</feature>
<dbReference type="EC" id="1.11.1.24" evidence="6"/>
<dbReference type="GO" id="GO:0008379">
    <property type="term" value="F:thioredoxin peroxidase activity"/>
    <property type="evidence" value="ECO:0007669"/>
    <property type="project" value="UniProtKB-UniRule"/>
</dbReference>
<comment type="similarity">
    <text evidence="6">Belongs to the peroxiredoxin family. Tpx subfamily.</text>
</comment>
<evidence type="ECO:0000259" key="7">
    <source>
        <dbReference type="PROSITE" id="PS51352"/>
    </source>
</evidence>
<dbReference type="InterPro" id="IPR013740">
    <property type="entry name" value="Redoxin"/>
</dbReference>
<gene>
    <name evidence="6 8" type="primary">tpx</name>
    <name evidence="8" type="ORF">NMK_1102</name>
</gene>
<keyword evidence="1 6" id="KW-0575">Peroxidase</keyword>
<dbReference type="NCBIfam" id="NF001808">
    <property type="entry name" value="PRK00522.1"/>
    <property type="match status" value="1"/>
</dbReference>
<evidence type="ECO:0000256" key="2">
    <source>
        <dbReference type="ARBA" id="ARBA00022862"/>
    </source>
</evidence>
<comment type="caution">
    <text evidence="8">The sequence shown here is derived from an EMBL/GenBank/DDBJ whole genome shotgun (WGS) entry which is preliminary data.</text>
</comment>
<dbReference type="InterPro" id="IPR050455">
    <property type="entry name" value="Tpx_Peroxidase_subfamily"/>
</dbReference>
<sequence length="170" mass="18460">MTTVTLKGEPLNVGGTFPKVGDTARSFMLVDKDLSDVSLSQFAGLRKILNIVPSLDTPVCATSARKFNEIASLLPNTVLIVISADLPFAQGRFCAVENLQNVVTLSTMRGRDFNKDYGVMITDYPLAGLCARAVIVLDENDKVLYAELVPEITNEPNYEAALTAARYISN</sequence>
<evidence type="ECO:0000256" key="5">
    <source>
        <dbReference type="ARBA" id="ARBA00023284"/>
    </source>
</evidence>
<dbReference type="InterPro" id="IPR018219">
    <property type="entry name" value="Tpx_CS"/>
</dbReference>
<comment type="subunit">
    <text evidence="6">Homodimer.</text>
</comment>
<reference evidence="8 9" key="1">
    <citation type="journal article" date="2018" name="Environ. Microbiol.">
        <title>Isolation and genomic characterization of Novimethylophilus kurashikiensis gen. nov. sp. nov., a new lanthanide-dependent methylotrophic species of Methylophilaceae.</title>
        <authorList>
            <person name="Lv H."/>
            <person name="Sahin N."/>
            <person name="Tani A."/>
        </authorList>
    </citation>
    <scope>NUCLEOTIDE SEQUENCE [LARGE SCALE GENOMIC DNA]</scope>
    <source>
        <strain evidence="8 9">La2-4</strain>
    </source>
</reference>
<dbReference type="PANTHER" id="PTHR43110:SF1">
    <property type="entry name" value="THIOL PEROXIDASE"/>
    <property type="match status" value="1"/>
</dbReference>
<dbReference type="InterPro" id="IPR002065">
    <property type="entry name" value="TPX"/>
</dbReference>
<dbReference type="PANTHER" id="PTHR43110">
    <property type="entry name" value="THIOL PEROXIDASE"/>
    <property type="match status" value="1"/>
</dbReference>
<dbReference type="EMBL" id="BDOQ01000003">
    <property type="protein sequence ID" value="GBG13551.1"/>
    <property type="molecule type" value="Genomic_DNA"/>
</dbReference>
<dbReference type="PROSITE" id="PS51352">
    <property type="entry name" value="THIOREDOXIN_2"/>
    <property type="match status" value="1"/>
</dbReference>
<dbReference type="Pfam" id="PF08534">
    <property type="entry name" value="Redoxin"/>
    <property type="match status" value="1"/>
</dbReference>
<dbReference type="InterPro" id="IPR013766">
    <property type="entry name" value="Thioredoxin_domain"/>
</dbReference>
<keyword evidence="3 6" id="KW-0560">Oxidoreductase</keyword>
<dbReference type="HAMAP" id="MF_00269">
    <property type="entry name" value="Tpx"/>
    <property type="match status" value="1"/>
</dbReference>
<accession>A0A2R5FA32</accession>
<dbReference type="RefSeq" id="WP_109014738.1">
    <property type="nucleotide sequence ID" value="NZ_BDOQ01000003.1"/>
</dbReference>
<keyword evidence="5 6" id="KW-0676">Redox-active center</keyword>
<comment type="catalytic activity">
    <reaction evidence="6">
        <text>a hydroperoxide + [thioredoxin]-dithiol = an alcohol + [thioredoxin]-disulfide + H2O</text>
        <dbReference type="Rhea" id="RHEA:62620"/>
        <dbReference type="Rhea" id="RHEA-COMP:10698"/>
        <dbReference type="Rhea" id="RHEA-COMP:10700"/>
        <dbReference type="ChEBI" id="CHEBI:15377"/>
        <dbReference type="ChEBI" id="CHEBI:29950"/>
        <dbReference type="ChEBI" id="CHEBI:30879"/>
        <dbReference type="ChEBI" id="CHEBI:35924"/>
        <dbReference type="ChEBI" id="CHEBI:50058"/>
        <dbReference type="EC" id="1.11.1.24"/>
    </reaction>
</comment>
<dbReference type="AlphaFoldDB" id="A0A2R5FA32"/>
<feature type="disulfide bond" description="Redox-active" evidence="6">
    <location>
        <begin position="60"/>
        <end position="94"/>
    </location>
</feature>
<evidence type="ECO:0000313" key="8">
    <source>
        <dbReference type="EMBL" id="GBG13551.1"/>
    </source>
</evidence>
<protein>
    <recommendedName>
        <fullName evidence="6">Thiol peroxidase</fullName>
        <shortName evidence="6">Tpx</shortName>
        <ecNumber evidence="6">1.11.1.24</ecNumber>
    </recommendedName>
    <alternativeName>
        <fullName evidence="6">Peroxiredoxin tpx</fullName>
        <shortName evidence="6">Prx</shortName>
    </alternativeName>
    <alternativeName>
        <fullName evidence="6">Thioredoxin peroxidase</fullName>
    </alternativeName>
    <alternativeName>
        <fullName evidence="6">Thioredoxin-dependent peroxiredoxin</fullName>
    </alternativeName>
</protein>
<dbReference type="OrthoDB" id="9781543at2"/>
<evidence type="ECO:0000256" key="1">
    <source>
        <dbReference type="ARBA" id="ARBA00022559"/>
    </source>
</evidence>
<evidence type="ECO:0000256" key="4">
    <source>
        <dbReference type="ARBA" id="ARBA00023157"/>
    </source>
</evidence>